<dbReference type="SUPFAM" id="SSF48371">
    <property type="entry name" value="ARM repeat"/>
    <property type="match status" value="1"/>
</dbReference>
<dbReference type="EMBL" id="JNBR01000089">
    <property type="protein sequence ID" value="OQR98194.1"/>
    <property type="molecule type" value="Genomic_DNA"/>
</dbReference>
<feature type="region of interest" description="Disordered" evidence="6">
    <location>
        <begin position="1262"/>
        <end position="1294"/>
    </location>
</feature>
<sequence>MGMAEAWEEFWTEKEHASENTSGDMSMFEGSSSGEEAGLAVERLVKSQAPEAALRELETLLATPETLQRMLTVYDDSDSFIRILLRIAPLQTPLLDLLLEVLSEHAHQLESSVTSTAVCSLILRHIRWIEFIHAPSELVQKFMSTLPTFPTALQKDIIHILPELVPDHDFSMAVDALLEIISSESTLVVAAVDALGNFNIPTYQLEDVVTSILNRLSSSPVEDLPPLVRFLIQASSADNMVVILSELREKLSQCITSSTNPNEEALLLQQFIQGMTFRTDAMAAFLKMVSSIKSSEHHGILDVWGLLGLHSLVHMRPKVEGIFRKKVVSGLFTKDLLRISITGRLPSLEPHFKGLLGLLDTFYTSPDAHARGMGTFLMQILFQEASRKAQHAYTYHSEMVSALLGYCVTTSPKTVDAGLETLMALIDREPGCLSTFLPLLKQLIDFIDTYTVEQCRLAYQLLVHVGGTSDADLAITIRKQLYHQDNHYRKLGMIGYICVIEEEIRSAGDVSSIESTECDDEGPGSPEGQLFLRKLKDGIEALRDACRKQPKCLAFMYAELTHLVGRIPQNTTAIQIISDCYSDILATKFLPNFDLQRHRNGDYKLAVMGGAFRTELWAILNSQSLVYLDLMSLIASNDASDKEHLEYLCSLLHLVVACCKRLDGLESIGTVLVCPIMLMEKTILPDLKDMKTNVQEAVCLCLWYAVNWCRDLINCFCSDIALRPNVMARLENAVHFEAILTDVVTGLPQSSWAPPGVDVAAIADRPKDTAKPGKKGKAPAVANAQPKLKLVHRSLAPLHPSVMSLLPDTQDAQGCVDPPSLRFLLEHFREFLRAAVAKVHAAPAFWAAGAATHRSRPVLQHHATEHERGLALFATHLQPKLAAVRANARWALVSLDADVEGTDALHGVLSIYLQCIDILGASDIFRQQGTPHVQIQVLQELILPTPSDATGFQVPSVVLSAGLSSPEQAVASMMDILFEMQRAPVVTHDRELALHFVRALATLEALKQQTTSRPRGLLFSAAKDDADGDYRLGRLAHNVLQQDWWHNANPKPADVSMLLHAFLANSGQPLDALQELAIHGFGNLLERPQATAETYPTLTKKSVGIHLRACCETLVRATSRLDFSPGANEVPVLLHYLTQAALLFKFLVGLTKSFQSGPIVATVLKHASGFIENVLGAMPFFEAQFRGHSARILKILIEVQGGTRKLQILCAHGKSTLDATAAAHVPKMKKLLERLIYGGEKLARENNVMDAYTTGVLKHRNIDGSSIKPTEMPTTESDADATQEESAQDDEDDD</sequence>
<dbReference type="GO" id="GO:0000793">
    <property type="term" value="C:condensed chromosome"/>
    <property type="evidence" value="ECO:0007669"/>
    <property type="project" value="TreeGrafter"/>
</dbReference>
<dbReference type="GO" id="GO:0036297">
    <property type="term" value="P:interstrand cross-link repair"/>
    <property type="evidence" value="ECO:0007669"/>
    <property type="project" value="TreeGrafter"/>
</dbReference>
<evidence type="ECO:0000313" key="7">
    <source>
        <dbReference type="EMBL" id="OQR98194.1"/>
    </source>
</evidence>
<evidence type="ECO:0000256" key="2">
    <source>
        <dbReference type="ARBA" id="ARBA00022499"/>
    </source>
</evidence>
<evidence type="ECO:0000256" key="6">
    <source>
        <dbReference type="SAM" id="MobiDB-lite"/>
    </source>
</evidence>
<comment type="similarity">
    <text evidence="5">Belongs to the Fanconi anemia protein FANCD2 family.</text>
</comment>
<name>A0A1V9ZJM5_ACHHY</name>
<accession>A0A1V9ZJM5</accession>
<protein>
    <recommendedName>
        <fullName evidence="9">Fanconi anemia group D2 protein</fullName>
    </recommendedName>
</protein>
<dbReference type="Proteomes" id="UP000243579">
    <property type="component" value="Unassembled WGS sequence"/>
</dbReference>
<evidence type="ECO:0000256" key="5">
    <source>
        <dbReference type="ARBA" id="ARBA00093456"/>
    </source>
</evidence>
<dbReference type="GO" id="GO:0070182">
    <property type="term" value="F:DNA polymerase binding"/>
    <property type="evidence" value="ECO:0007669"/>
    <property type="project" value="TreeGrafter"/>
</dbReference>
<keyword evidence="3" id="KW-0832">Ubl conjugation</keyword>
<dbReference type="InterPro" id="IPR029448">
    <property type="entry name" value="FANCD2"/>
</dbReference>
<dbReference type="GO" id="GO:0005634">
    <property type="term" value="C:nucleus"/>
    <property type="evidence" value="ECO:0007669"/>
    <property type="project" value="UniProtKB-SubCell"/>
</dbReference>
<keyword evidence="4" id="KW-0539">Nucleus</keyword>
<dbReference type="PANTHER" id="PTHR32086:SF0">
    <property type="entry name" value="FANCONI ANEMIA GROUP D2 PROTEIN"/>
    <property type="match status" value="1"/>
</dbReference>
<dbReference type="Pfam" id="PF14631">
    <property type="entry name" value="FancD2"/>
    <property type="match status" value="2"/>
</dbReference>
<comment type="caution">
    <text evidence="7">The sequence shown here is derived from an EMBL/GenBank/DDBJ whole genome shotgun (WGS) entry which is preliminary data.</text>
</comment>
<dbReference type="InterPro" id="IPR016024">
    <property type="entry name" value="ARM-type_fold"/>
</dbReference>
<evidence type="ECO:0008006" key="9">
    <source>
        <dbReference type="Google" id="ProtNLM"/>
    </source>
</evidence>
<evidence type="ECO:0000256" key="1">
    <source>
        <dbReference type="ARBA" id="ARBA00004123"/>
    </source>
</evidence>
<keyword evidence="8" id="KW-1185">Reference proteome</keyword>
<evidence type="ECO:0000313" key="8">
    <source>
        <dbReference type="Proteomes" id="UP000243579"/>
    </source>
</evidence>
<evidence type="ECO:0000256" key="3">
    <source>
        <dbReference type="ARBA" id="ARBA00022843"/>
    </source>
</evidence>
<organism evidence="7 8">
    <name type="scientific">Achlya hypogyna</name>
    <name type="common">Oomycete</name>
    <name type="synonym">Protoachlya hypogyna</name>
    <dbReference type="NCBI Taxonomy" id="1202772"/>
    <lineage>
        <taxon>Eukaryota</taxon>
        <taxon>Sar</taxon>
        <taxon>Stramenopiles</taxon>
        <taxon>Oomycota</taxon>
        <taxon>Saprolegniomycetes</taxon>
        <taxon>Saprolegniales</taxon>
        <taxon>Achlyaceae</taxon>
        <taxon>Achlya</taxon>
    </lineage>
</organism>
<proteinExistence type="inferred from homology"/>
<gene>
    <name evidence="7" type="ORF">ACHHYP_09056</name>
</gene>
<comment type="subcellular location">
    <subcellularLocation>
        <location evidence="1">Nucleus</location>
    </subcellularLocation>
</comment>
<keyword evidence="2" id="KW-1017">Isopeptide bond</keyword>
<dbReference type="OrthoDB" id="27031at2759"/>
<evidence type="ECO:0000256" key="4">
    <source>
        <dbReference type="ARBA" id="ARBA00023242"/>
    </source>
</evidence>
<feature type="compositionally biased region" description="Acidic residues" evidence="6">
    <location>
        <begin position="1277"/>
        <end position="1294"/>
    </location>
</feature>
<dbReference type="GO" id="GO:0031573">
    <property type="term" value="P:mitotic intra-S DNA damage checkpoint signaling"/>
    <property type="evidence" value="ECO:0007669"/>
    <property type="project" value="TreeGrafter"/>
</dbReference>
<dbReference type="PANTHER" id="PTHR32086">
    <property type="entry name" value="FANCONI ANEMIA GROUP D2 PROTEIN"/>
    <property type="match status" value="1"/>
</dbReference>
<dbReference type="STRING" id="1202772.A0A1V9ZJM5"/>
<feature type="region of interest" description="Disordered" evidence="6">
    <location>
        <begin position="13"/>
        <end position="32"/>
    </location>
</feature>
<dbReference type="GO" id="GO:1990918">
    <property type="term" value="P:double-strand break repair involved in meiotic recombination"/>
    <property type="evidence" value="ECO:0007669"/>
    <property type="project" value="TreeGrafter"/>
</dbReference>
<dbReference type="GO" id="GO:0007129">
    <property type="term" value="P:homologous chromosome pairing at meiosis"/>
    <property type="evidence" value="ECO:0007669"/>
    <property type="project" value="TreeGrafter"/>
</dbReference>
<feature type="compositionally biased region" description="Polar residues" evidence="6">
    <location>
        <begin position="1263"/>
        <end position="1276"/>
    </location>
</feature>
<reference evidence="7 8" key="1">
    <citation type="journal article" date="2014" name="Genome Biol. Evol.">
        <title>The secreted proteins of Achlya hypogyna and Thraustotheca clavata identify the ancestral oomycete secretome and reveal gene acquisitions by horizontal gene transfer.</title>
        <authorList>
            <person name="Misner I."/>
            <person name="Blouin N."/>
            <person name="Leonard G."/>
            <person name="Richards T.A."/>
            <person name="Lane C.E."/>
        </authorList>
    </citation>
    <scope>NUCLEOTIDE SEQUENCE [LARGE SCALE GENOMIC DNA]</scope>
    <source>
        <strain evidence="7 8">ATCC 48635</strain>
    </source>
</reference>